<dbReference type="AlphaFoldDB" id="A0AAV3T4T4"/>
<feature type="transmembrane region" description="Helical" evidence="6">
    <location>
        <begin position="409"/>
        <end position="431"/>
    </location>
</feature>
<feature type="domain" description="Type II secretion system protein GspF" evidence="7">
    <location>
        <begin position="178"/>
        <end position="303"/>
    </location>
</feature>
<dbReference type="PANTHER" id="PTHR35402">
    <property type="entry name" value="INTEGRAL MEMBRANE PROTEIN-RELATED"/>
    <property type="match status" value="1"/>
</dbReference>
<feature type="transmembrane region" description="Helical" evidence="6">
    <location>
        <begin position="443"/>
        <end position="460"/>
    </location>
</feature>
<dbReference type="Proteomes" id="UP001500194">
    <property type="component" value="Unassembled WGS sequence"/>
</dbReference>
<feature type="transmembrane region" description="Helical" evidence="6">
    <location>
        <begin position="74"/>
        <end position="101"/>
    </location>
</feature>
<keyword evidence="3 6" id="KW-0812">Transmembrane</keyword>
<name>A0AAV3T4T4_9EURY</name>
<feature type="transmembrane region" description="Helical" evidence="6">
    <location>
        <begin position="317"/>
        <end position="337"/>
    </location>
</feature>
<feature type="transmembrane region" description="Helical" evidence="6">
    <location>
        <begin position="673"/>
        <end position="690"/>
    </location>
</feature>
<feature type="domain" description="Type II secretion system protein GspF" evidence="7">
    <location>
        <begin position="476"/>
        <end position="599"/>
    </location>
</feature>
<evidence type="ECO:0000313" key="8">
    <source>
        <dbReference type="EMBL" id="GAA0658475.1"/>
    </source>
</evidence>
<keyword evidence="5 6" id="KW-0472">Membrane</keyword>
<dbReference type="InterPro" id="IPR056569">
    <property type="entry name" value="ArlJ-like"/>
</dbReference>
<dbReference type="GeneID" id="68572959"/>
<evidence type="ECO:0000256" key="3">
    <source>
        <dbReference type="ARBA" id="ARBA00022692"/>
    </source>
</evidence>
<sequence>MILELLPLFVILLGLGVLALAPVVPRIDRVLTRLALAAFGSYARQRERVNTRQVQTLHGAHVDTTYRVYAAKTFLYATIAALVASLLTVYIVAGVLILLLAPSGEALRARLPATVASLAGSGSLSVLQVFVVFLLSAATVGVAVALATYRLRWSMLSYRASERRRRIDATLERNVAFMYALSRSGMAFPEILRILARNRDVYGETATEISVAVKDIDLFGADVIGAMRRMANRTPSDEFSEFCENLVSVLQSGQSLPNFLRDEYEYYKEESESQQQQFLELLATLAEGYVTVFVAGPLFLITILVIVGLVSGGMLPVLRAVAYIVLPLATLGFVVYLDSVTEDSHITRGDRGDRDDVRFQDIPRRGETTVADGGQHDNVARLAIHRRLEPIKYRLRNPIEQVRSNPESLLLVTIPLALLYVGADAWFAYTAGDFGLRAIDDPLILASIGVLATYAGVYELESRRIKNIEAAIPDLLERLASTNEAGMPIVASFGRVVGSQLGSLSEELKKTWTDITWNGRVEPALERFENRLQTTTVTRVVTLITNAMNASGDIGPVLRIAADEAKATQRLRRERRNELLTYLVVIYLAFFVFLTIVVALDTMFIPSLPSGELFSVSSPAGGSVTGIGNLGIGGANVDKDAYSLVFFHTCAIQAVCSGFVAGQMGEGSVKAGAKHATAMLTIAYLVFLAFA</sequence>
<feature type="transmembrane region" description="Helical" evidence="6">
    <location>
        <begin position="6"/>
        <end position="24"/>
    </location>
</feature>
<proteinExistence type="predicted"/>
<dbReference type="Pfam" id="PF00482">
    <property type="entry name" value="T2SSF"/>
    <property type="match status" value="2"/>
</dbReference>
<protein>
    <submittedName>
        <fullName evidence="8">Type II secretion system F family protein</fullName>
    </submittedName>
</protein>
<reference evidence="8 9" key="1">
    <citation type="journal article" date="2019" name="Int. J. Syst. Evol. Microbiol.">
        <title>The Global Catalogue of Microorganisms (GCM) 10K type strain sequencing project: providing services to taxonomists for standard genome sequencing and annotation.</title>
        <authorList>
            <consortium name="The Broad Institute Genomics Platform"/>
            <consortium name="The Broad Institute Genome Sequencing Center for Infectious Disease"/>
            <person name="Wu L."/>
            <person name="Ma J."/>
        </authorList>
    </citation>
    <scope>NUCLEOTIDE SEQUENCE [LARGE SCALE GENOMIC DNA]</scope>
    <source>
        <strain evidence="8 9">JCM 16327</strain>
    </source>
</reference>
<gene>
    <name evidence="8" type="ORF">GCM10009019_23550</name>
</gene>
<evidence type="ECO:0000259" key="7">
    <source>
        <dbReference type="Pfam" id="PF00482"/>
    </source>
</evidence>
<keyword evidence="9" id="KW-1185">Reference proteome</keyword>
<evidence type="ECO:0000256" key="2">
    <source>
        <dbReference type="ARBA" id="ARBA00022475"/>
    </source>
</evidence>
<dbReference type="GO" id="GO:0005886">
    <property type="term" value="C:plasma membrane"/>
    <property type="evidence" value="ECO:0007669"/>
    <property type="project" value="UniProtKB-SubCell"/>
</dbReference>
<dbReference type="PANTHER" id="PTHR35402:SF1">
    <property type="entry name" value="TYPE II SECRETION SYSTEM PROTEIN GSPF DOMAIN-CONTAINING PROTEIN"/>
    <property type="match status" value="1"/>
</dbReference>
<dbReference type="InterPro" id="IPR018076">
    <property type="entry name" value="T2SS_GspF_dom"/>
</dbReference>
<evidence type="ECO:0000313" key="9">
    <source>
        <dbReference type="Proteomes" id="UP001500194"/>
    </source>
</evidence>
<feature type="transmembrane region" description="Helical" evidence="6">
    <location>
        <begin position="126"/>
        <end position="149"/>
    </location>
</feature>
<keyword evidence="4 6" id="KW-1133">Transmembrane helix</keyword>
<evidence type="ECO:0000256" key="6">
    <source>
        <dbReference type="SAM" id="Phobius"/>
    </source>
</evidence>
<keyword evidence="2" id="KW-1003">Cell membrane</keyword>
<evidence type="ECO:0000256" key="4">
    <source>
        <dbReference type="ARBA" id="ARBA00022989"/>
    </source>
</evidence>
<dbReference type="EMBL" id="BAAADU010000002">
    <property type="protein sequence ID" value="GAA0658475.1"/>
    <property type="molecule type" value="Genomic_DNA"/>
</dbReference>
<organism evidence="8 9">
    <name type="scientific">Salarchaeum japonicum</name>
    <dbReference type="NCBI Taxonomy" id="555573"/>
    <lineage>
        <taxon>Archaea</taxon>
        <taxon>Methanobacteriati</taxon>
        <taxon>Methanobacteriota</taxon>
        <taxon>Stenosarchaea group</taxon>
        <taxon>Halobacteria</taxon>
        <taxon>Halobacteriales</taxon>
        <taxon>Halobacteriaceae</taxon>
    </lineage>
</organism>
<comment type="subcellular location">
    <subcellularLocation>
        <location evidence="1">Cell membrane</location>
        <topology evidence="1">Multi-pass membrane protein</topology>
    </subcellularLocation>
</comment>
<dbReference type="RefSeq" id="WP_227259560.1">
    <property type="nucleotide sequence ID" value="NZ_BAAADU010000002.1"/>
</dbReference>
<comment type="caution">
    <text evidence="8">The sequence shown here is derived from an EMBL/GenBank/DDBJ whole genome shotgun (WGS) entry which is preliminary data.</text>
</comment>
<feature type="transmembrane region" description="Helical" evidence="6">
    <location>
        <begin position="641"/>
        <end position="661"/>
    </location>
</feature>
<feature type="transmembrane region" description="Helical" evidence="6">
    <location>
        <begin position="579"/>
        <end position="600"/>
    </location>
</feature>
<evidence type="ECO:0000256" key="5">
    <source>
        <dbReference type="ARBA" id="ARBA00023136"/>
    </source>
</evidence>
<evidence type="ECO:0000256" key="1">
    <source>
        <dbReference type="ARBA" id="ARBA00004651"/>
    </source>
</evidence>
<accession>A0AAV3T4T4</accession>
<feature type="transmembrane region" description="Helical" evidence="6">
    <location>
        <begin position="289"/>
        <end position="311"/>
    </location>
</feature>